<dbReference type="SUPFAM" id="SSF51206">
    <property type="entry name" value="cAMP-binding domain-like"/>
    <property type="match status" value="1"/>
</dbReference>
<sequence>MAPYNRYMSEIDTDFFRTICLQHGEMRSYRKGEYLLHGEVFPYVGLVESGVFKYSCPGAEGKTHTIGFAFEGEFVGDYPNCLYQRKPEVQIQALTPCRVILCPAEKLMRHFELSLENQTHARIAAEQLFMQIYSRYMDLYRFTPEERYQQLLRQHREMVQRIPLKEIASFLRITPIHMSRIRKKLLQE</sequence>
<protein>
    <submittedName>
        <fullName evidence="2">Crp/Fnr family transcriptional regulator</fullName>
    </submittedName>
</protein>
<proteinExistence type="predicted"/>
<dbReference type="InterPro" id="IPR018490">
    <property type="entry name" value="cNMP-bd_dom_sf"/>
</dbReference>
<evidence type="ECO:0000313" key="2">
    <source>
        <dbReference type="EMBL" id="MBU3853497.1"/>
    </source>
</evidence>
<dbReference type="Gene3D" id="2.60.120.10">
    <property type="entry name" value="Jelly Rolls"/>
    <property type="match status" value="1"/>
</dbReference>
<organism evidence="2 3">
    <name type="scientific">Candidatus Paraprevotella stercoravium</name>
    <dbReference type="NCBI Taxonomy" id="2838725"/>
    <lineage>
        <taxon>Bacteria</taxon>
        <taxon>Pseudomonadati</taxon>
        <taxon>Bacteroidota</taxon>
        <taxon>Bacteroidia</taxon>
        <taxon>Bacteroidales</taxon>
        <taxon>Prevotellaceae</taxon>
        <taxon>Paraprevotella</taxon>
    </lineage>
</organism>
<dbReference type="EMBL" id="JAHLFU010000141">
    <property type="protein sequence ID" value="MBU3853497.1"/>
    <property type="molecule type" value="Genomic_DNA"/>
</dbReference>
<dbReference type="Proteomes" id="UP000823865">
    <property type="component" value="Unassembled WGS sequence"/>
</dbReference>
<gene>
    <name evidence="2" type="ORF">H9789_06735</name>
</gene>
<reference evidence="2" key="2">
    <citation type="submission" date="2021-04" db="EMBL/GenBank/DDBJ databases">
        <authorList>
            <person name="Gilroy R."/>
        </authorList>
    </citation>
    <scope>NUCLEOTIDE SEQUENCE</scope>
    <source>
        <strain evidence="2">G3-2149</strain>
    </source>
</reference>
<name>A0A9E2L5V0_9BACT</name>
<comment type="caution">
    <text evidence="2">The sequence shown here is derived from an EMBL/GenBank/DDBJ whole genome shotgun (WGS) entry which is preliminary data.</text>
</comment>
<feature type="domain" description="Cyclic nucleotide-binding" evidence="1">
    <location>
        <begin position="27"/>
        <end position="109"/>
    </location>
</feature>
<dbReference type="Pfam" id="PF00027">
    <property type="entry name" value="cNMP_binding"/>
    <property type="match status" value="1"/>
</dbReference>
<dbReference type="AlphaFoldDB" id="A0A9E2L5V0"/>
<dbReference type="InterPro" id="IPR014710">
    <property type="entry name" value="RmlC-like_jellyroll"/>
</dbReference>
<evidence type="ECO:0000313" key="3">
    <source>
        <dbReference type="Proteomes" id="UP000823865"/>
    </source>
</evidence>
<accession>A0A9E2L5V0</accession>
<reference evidence="2" key="1">
    <citation type="journal article" date="2021" name="PeerJ">
        <title>Extensive microbial diversity within the chicken gut microbiome revealed by metagenomics and culture.</title>
        <authorList>
            <person name="Gilroy R."/>
            <person name="Ravi A."/>
            <person name="Getino M."/>
            <person name="Pursley I."/>
            <person name="Horton D.L."/>
            <person name="Alikhan N.F."/>
            <person name="Baker D."/>
            <person name="Gharbi K."/>
            <person name="Hall N."/>
            <person name="Watson M."/>
            <person name="Adriaenssens E.M."/>
            <person name="Foster-Nyarko E."/>
            <person name="Jarju S."/>
            <person name="Secka A."/>
            <person name="Antonio M."/>
            <person name="Oren A."/>
            <person name="Chaudhuri R.R."/>
            <person name="La Ragione R."/>
            <person name="Hildebrand F."/>
            <person name="Pallen M.J."/>
        </authorList>
    </citation>
    <scope>NUCLEOTIDE SEQUENCE</scope>
    <source>
        <strain evidence="2">G3-2149</strain>
    </source>
</reference>
<dbReference type="InterPro" id="IPR000595">
    <property type="entry name" value="cNMP-bd_dom"/>
</dbReference>
<evidence type="ECO:0000259" key="1">
    <source>
        <dbReference type="Pfam" id="PF00027"/>
    </source>
</evidence>
<dbReference type="CDD" id="cd00038">
    <property type="entry name" value="CAP_ED"/>
    <property type="match status" value="1"/>
</dbReference>